<dbReference type="InterPro" id="IPR038492">
    <property type="entry name" value="GBBH-like_N_sf"/>
</dbReference>
<dbReference type="EMBL" id="LUUH01000078">
    <property type="protein sequence ID" value="OAI00185.1"/>
    <property type="molecule type" value="Genomic_DNA"/>
</dbReference>
<dbReference type="AlphaFoldDB" id="A0A177M490"/>
<dbReference type="PANTHER" id="PTHR35303:SF5">
    <property type="entry name" value="OS02G0197800 PROTEIN"/>
    <property type="match status" value="1"/>
</dbReference>
<evidence type="ECO:0000313" key="5">
    <source>
        <dbReference type="Proteomes" id="UP000077763"/>
    </source>
</evidence>
<dbReference type="GO" id="GO:0016853">
    <property type="term" value="F:isomerase activity"/>
    <property type="evidence" value="ECO:0007669"/>
    <property type="project" value="UniProtKB-KW"/>
</dbReference>
<keyword evidence="2" id="KW-0408">Iron</keyword>
<accession>A0A177M490</accession>
<dbReference type="Gene3D" id="3.30.2020.30">
    <property type="match status" value="1"/>
</dbReference>
<comment type="caution">
    <text evidence="4">The sequence shown here is derived from an EMBL/GenBank/DDBJ whole genome shotgun (WGS) entry which is preliminary data.</text>
</comment>
<dbReference type="RefSeq" id="WP_064038001.1">
    <property type="nucleotide sequence ID" value="NZ_LUUH01000078.1"/>
</dbReference>
<organism evidence="4 5">
    <name type="scientific">Methylomonas methanica</name>
    <dbReference type="NCBI Taxonomy" id="421"/>
    <lineage>
        <taxon>Bacteria</taxon>
        <taxon>Pseudomonadati</taxon>
        <taxon>Pseudomonadota</taxon>
        <taxon>Gammaproteobacteria</taxon>
        <taxon>Methylococcales</taxon>
        <taxon>Methylococcaceae</taxon>
        <taxon>Methylomonas</taxon>
    </lineage>
</organism>
<keyword evidence="4" id="KW-0413">Isomerase</keyword>
<evidence type="ECO:0000259" key="3">
    <source>
        <dbReference type="Pfam" id="PF06155"/>
    </source>
</evidence>
<dbReference type="Pfam" id="PF06155">
    <property type="entry name" value="GBBH-like_N"/>
    <property type="match status" value="1"/>
</dbReference>
<gene>
    <name evidence="4" type="ORF">A1353_19795</name>
</gene>
<reference evidence="4 5" key="1">
    <citation type="submission" date="2016-03" db="EMBL/GenBank/DDBJ databases">
        <authorList>
            <person name="Ploux O."/>
        </authorList>
    </citation>
    <scope>NUCLEOTIDE SEQUENCE [LARGE SCALE GENOMIC DNA]</scope>
    <source>
        <strain evidence="4 5">R-45371</strain>
    </source>
</reference>
<evidence type="ECO:0000256" key="2">
    <source>
        <dbReference type="ARBA" id="ARBA00023004"/>
    </source>
</evidence>
<keyword evidence="1" id="KW-0479">Metal-binding</keyword>
<dbReference type="PANTHER" id="PTHR35303">
    <property type="entry name" value="OS02G0197800 PROTEIN"/>
    <property type="match status" value="1"/>
</dbReference>
<dbReference type="Proteomes" id="UP000077763">
    <property type="component" value="Unassembled WGS sequence"/>
</dbReference>
<protein>
    <submittedName>
        <fullName evidence="4">1-(5-phosphoribosyl)-5-((5-phosphoribosylamino)methylideneamino)imidazole-4-carboxamide isomerase</fullName>
    </submittedName>
</protein>
<evidence type="ECO:0000256" key="1">
    <source>
        <dbReference type="ARBA" id="ARBA00022723"/>
    </source>
</evidence>
<proteinExistence type="predicted"/>
<sequence>MRVKITPTHRVPTEIKLHKVSAILEIHFDDESIYELPSEYLRVFTQSAEAVGHGPGQETLQIGKEDVTITDIQPVGNYAIKLVFSDGHDTGIYSWDLLYKLGADFPLLWSNYLEELKAAGLSRRSPLHN</sequence>
<evidence type="ECO:0000313" key="4">
    <source>
        <dbReference type="EMBL" id="OAI00185.1"/>
    </source>
</evidence>
<dbReference type="InterPro" id="IPR010376">
    <property type="entry name" value="GBBH-like_N"/>
</dbReference>
<feature type="domain" description="Gamma-butyrobetaine hydroxylase-like N-terminal" evidence="3">
    <location>
        <begin position="15"/>
        <end position="99"/>
    </location>
</feature>
<dbReference type="GO" id="GO:0046872">
    <property type="term" value="F:metal ion binding"/>
    <property type="evidence" value="ECO:0007669"/>
    <property type="project" value="UniProtKB-KW"/>
</dbReference>
<name>A0A177M490_METMH</name>